<evidence type="ECO:0000256" key="1">
    <source>
        <dbReference type="SAM" id="MobiDB-lite"/>
    </source>
</evidence>
<evidence type="ECO:0000256" key="2">
    <source>
        <dbReference type="SAM" id="Phobius"/>
    </source>
</evidence>
<dbReference type="AlphaFoldDB" id="A0A8W8MD71"/>
<sequence>MSDKSNPFYATSGNSIANYEWQNSNPKTFSFSWKNHFLNKIHEDGNFLARIRLFPESLSDGGDRNGYKSIPDKYDDTKGTRSRDAIPNERGIIKYDVAYNIGKDQSSPPTYQYTNYKNNSIEISEYQNLRDGNSFSVWVKAYDILGNTKEERFVLHYDSSRPDVSSEELQKNVEEDEMNFTSSVRILGASDPHSGVKRIKYRFRAQSTGKVINDREYEYLNPTRDESYCNRNPCDSNLPTGESFGKTIDFHFSNCYVTNVSDVFLETVIMEMNIYNSAGLYVSRSMQISNLTSLRGVHNYFGPIEIKISDTFGKSVRIFWNWAPSCYSIQGFQFTYSRDGQTLQSEVIFKVQNWIILDYVEAGGSYHLQLYTLYGEEPKNSIKSVASNFSFSTPEKLQDSNSDNLSILYGVIAVLCICLVVVGCLIAWIIRSGACKRPKETREVTNARSPPGDLMSRPDTYDTVDDACNTAYQELGQISSPSNYDQLRGPNNESRQDKRTSYN</sequence>
<evidence type="ECO:0000313" key="3">
    <source>
        <dbReference type="EnsemblMetazoa" id="G32222.2:cds"/>
    </source>
</evidence>
<feature type="transmembrane region" description="Helical" evidence="2">
    <location>
        <begin position="407"/>
        <end position="430"/>
    </location>
</feature>
<organism evidence="3 4">
    <name type="scientific">Magallana gigas</name>
    <name type="common">Pacific oyster</name>
    <name type="synonym">Crassostrea gigas</name>
    <dbReference type="NCBI Taxonomy" id="29159"/>
    <lineage>
        <taxon>Eukaryota</taxon>
        <taxon>Metazoa</taxon>
        <taxon>Spiralia</taxon>
        <taxon>Lophotrochozoa</taxon>
        <taxon>Mollusca</taxon>
        <taxon>Bivalvia</taxon>
        <taxon>Autobranchia</taxon>
        <taxon>Pteriomorphia</taxon>
        <taxon>Ostreida</taxon>
        <taxon>Ostreoidea</taxon>
        <taxon>Ostreidae</taxon>
        <taxon>Magallana</taxon>
    </lineage>
</organism>
<keyword evidence="2" id="KW-0812">Transmembrane</keyword>
<keyword evidence="2" id="KW-0472">Membrane</keyword>
<reference evidence="3" key="1">
    <citation type="submission" date="2022-08" db="UniProtKB">
        <authorList>
            <consortium name="EnsemblMetazoa"/>
        </authorList>
    </citation>
    <scope>IDENTIFICATION</scope>
    <source>
        <strain evidence="3">05x7-T-G4-1.051#20</strain>
    </source>
</reference>
<accession>A0A8W8MD71</accession>
<name>A0A8W8MD71_MAGGI</name>
<dbReference type="Proteomes" id="UP000005408">
    <property type="component" value="Unassembled WGS sequence"/>
</dbReference>
<feature type="compositionally biased region" description="Basic and acidic residues" evidence="1">
    <location>
        <begin position="494"/>
        <end position="503"/>
    </location>
</feature>
<dbReference type="EnsemblMetazoa" id="G32222.2">
    <property type="protein sequence ID" value="G32222.2:cds"/>
    <property type="gene ID" value="G32222"/>
</dbReference>
<dbReference type="OrthoDB" id="6147130at2759"/>
<protein>
    <submittedName>
        <fullName evidence="3">Uncharacterized protein</fullName>
    </submittedName>
</protein>
<evidence type="ECO:0000313" key="4">
    <source>
        <dbReference type="Proteomes" id="UP000005408"/>
    </source>
</evidence>
<keyword evidence="4" id="KW-1185">Reference proteome</keyword>
<feature type="region of interest" description="Disordered" evidence="1">
    <location>
        <begin position="440"/>
        <end position="460"/>
    </location>
</feature>
<keyword evidence="2" id="KW-1133">Transmembrane helix</keyword>
<proteinExistence type="predicted"/>
<feature type="compositionally biased region" description="Polar residues" evidence="1">
    <location>
        <begin position="476"/>
        <end position="493"/>
    </location>
</feature>
<feature type="region of interest" description="Disordered" evidence="1">
    <location>
        <begin position="476"/>
        <end position="503"/>
    </location>
</feature>